<dbReference type="InterPro" id="IPR009061">
    <property type="entry name" value="DNA-bd_dom_put_sf"/>
</dbReference>
<dbReference type="SUPFAM" id="SSF46955">
    <property type="entry name" value="Putative DNA-binding domain"/>
    <property type="match status" value="1"/>
</dbReference>
<keyword evidence="3" id="KW-0804">Transcription</keyword>
<evidence type="ECO:0000313" key="6">
    <source>
        <dbReference type="Proteomes" id="UP000295304"/>
    </source>
</evidence>
<dbReference type="Pfam" id="PF00376">
    <property type="entry name" value="MerR"/>
    <property type="match status" value="1"/>
</dbReference>
<name>A0A4V2UNQ4_9PROT</name>
<dbReference type="InterPro" id="IPR015358">
    <property type="entry name" value="Tscrpt_reg_MerR_DNA-bd"/>
</dbReference>
<dbReference type="Gene3D" id="1.10.1660.10">
    <property type="match status" value="1"/>
</dbReference>
<keyword evidence="6" id="KW-1185">Reference proteome</keyword>
<dbReference type="RefSeq" id="WP_132938702.1">
    <property type="nucleotide sequence ID" value="NZ_CP119676.1"/>
</dbReference>
<keyword evidence="2 5" id="KW-0238">DNA-binding</keyword>
<dbReference type="PRINTS" id="PR00040">
    <property type="entry name" value="HTHMERR"/>
</dbReference>
<evidence type="ECO:0000256" key="1">
    <source>
        <dbReference type="ARBA" id="ARBA00023015"/>
    </source>
</evidence>
<dbReference type="PANTHER" id="PTHR30204">
    <property type="entry name" value="REDOX-CYCLING DRUG-SENSING TRANSCRIPTIONAL ACTIVATOR SOXR"/>
    <property type="match status" value="1"/>
</dbReference>
<dbReference type="GO" id="GO:0003677">
    <property type="term" value="F:DNA binding"/>
    <property type="evidence" value="ECO:0007669"/>
    <property type="project" value="UniProtKB-KW"/>
</dbReference>
<dbReference type="GO" id="GO:0003700">
    <property type="term" value="F:DNA-binding transcription factor activity"/>
    <property type="evidence" value="ECO:0007669"/>
    <property type="project" value="InterPro"/>
</dbReference>
<dbReference type="InterPro" id="IPR047057">
    <property type="entry name" value="MerR_fam"/>
</dbReference>
<dbReference type="PANTHER" id="PTHR30204:SF92">
    <property type="entry name" value="HTH-TYPE TRANSCRIPTIONAL REGULATOR ZNTR"/>
    <property type="match status" value="1"/>
</dbReference>
<evidence type="ECO:0000259" key="4">
    <source>
        <dbReference type="PROSITE" id="PS50937"/>
    </source>
</evidence>
<evidence type="ECO:0000256" key="3">
    <source>
        <dbReference type="ARBA" id="ARBA00023163"/>
    </source>
</evidence>
<proteinExistence type="predicted"/>
<keyword evidence="1" id="KW-0805">Transcription regulation</keyword>
<sequence length="146" mass="16646">MLNDDMTIGRLARETGCKAPTIRYYEEIGLMPQPFRTDGNQRRYGSRHLGRLTFIRHGRELGFSLDAIREFLSLADNPEQPCEAADRIARAQLEAVESRIARLNALKVELKRMIAQCKGKRISECRIIEVLADHGECLHEDHAKSV</sequence>
<dbReference type="InterPro" id="IPR000551">
    <property type="entry name" value="MerR-type_HTH_dom"/>
</dbReference>
<dbReference type="EMBL" id="SLZW01000004">
    <property type="protein sequence ID" value="TCS62951.1"/>
    <property type="molecule type" value="Genomic_DNA"/>
</dbReference>
<evidence type="ECO:0000256" key="2">
    <source>
        <dbReference type="ARBA" id="ARBA00023125"/>
    </source>
</evidence>
<accession>A0A4V2UNQ4</accession>
<gene>
    <name evidence="5" type="ORF">EDD55_10440</name>
</gene>
<comment type="caution">
    <text evidence="5">The sequence shown here is derived from an EMBL/GenBank/DDBJ whole genome shotgun (WGS) entry which is preliminary data.</text>
</comment>
<dbReference type="PROSITE" id="PS00552">
    <property type="entry name" value="HTH_MERR_1"/>
    <property type="match status" value="1"/>
</dbReference>
<protein>
    <submittedName>
        <fullName evidence="5">DNA-binding transcriptional MerR regulator</fullName>
    </submittedName>
</protein>
<dbReference type="PROSITE" id="PS50937">
    <property type="entry name" value="HTH_MERR_2"/>
    <property type="match status" value="1"/>
</dbReference>
<dbReference type="AlphaFoldDB" id="A0A4V2UNQ4"/>
<dbReference type="OrthoDB" id="9802944at2"/>
<feature type="domain" description="HTH merR-type" evidence="4">
    <location>
        <begin position="5"/>
        <end position="74"/>
    </location>
</feature>
<evidence type="ECO:0000313" key="5">
    <source>
        <dbReference type="EMBL" id="TCS62951.1"/>
    </source>
</evidence>
<dbReference type="CDD" id="cd04785">
    <property type="entry name" value="HTH_CadR-PbrR-like"/>
    <property type="match status" value="1"/>
</dbReference>
<dbReference type="Pfam" id="PF09278">
    <property type="entry name" value="MerR-DNA-bind"/>
    <property type="match status" value="1"/>
</dbReference>
<reference evidence="5 6" key="1">
    <citation type="submission" date="2019-03" db="EMBL/GenBank/DDBJ databases">
        <title>Genomic Encyclopedia of Type Strains, Phase IV (KMG-IV): sequencing the most valuable type-strain genomes for metagenomic binning, comparative biology and taxonomic classification.</title>
        <authorList>
            <person name="Goeker M."/>
        </authorList>
    </citation>
    <scope>NUCLEOTIDE SEQUENCE [LARGE SCALE GENOMIC DNA]</scope>
    <source>
        <strain evidence="5 6">DSM 101688</strain>
    </source>
</reference>
<dbReference type="SMART" id="SM00422">
    <property type="entry name" value="HTH_MERR"/>
    <property type="match status" value="1"/>
</dbReference>
<organism evidence="5 6">
    <name type="scientific">Varunaivibrio sulfuroxidans</name>
    <dbReference type="NCBI Taxonomy" id="1773489"/>
    <lineage>
        <taxon>Bacteria</taxon>
        <taxon>Pseudomonadati</taxon>
        <taxon>Pseudomonadota</taxon>
        <taxon>Alphaproteobacteria</taxon>
        <taxon>Rhodospirillales</taxon>
        <taxon>Magnetovibrionaceae</taxon>
        <taxon>Varunaivibrio</taxon>
    </lineage>
</organism>
<dbReference type="Proteomes" id="UP000295304">
    <property type="component" value="Unassembled WGS sequence"/>
</dbReference>